<evidence type="ECO:0000256" key="3">
    <source>
        <dbReference type="ARBA" id="ARBA00022989"/>
    </source>
</evidence>
<evidence type="ECO:0000256" key="5">
    <source>
        <dbReference type="SAM" id="Phobius"/>
    </source>
</evidence>
<evidence type="ECO:0000256" key="4">
    <source>
        <dbReference type="ARBA" id="ARBA00023136"/>
    </source>
</evidence>
<dbReference type="GO" id="GO:0016740">
    <property type="term" value="F:transferase activity"/>
    <property type="evidence" value="ECO:0007669"/>
    <property type="project" value="UniProtKB-ARBA"/>
</dbReference>
<accession>A0AAJ1II68</accession>
<proteinExistence type="predicted"/>
<evidence type="ECO:0000256" key="1">
    <source>
        <dbReference type="ARBA" id="ARBA00004127"/>
    </source>
</evidence>
<reference evidence="6 7" key="1">
    <citation type="submission" date="2022-12" db="EMBL/GenBank/DDBJ databases">
        <title>Metagenome assembled genome from gulf of manar.</title>
        <authorList>
            <person name="Kohli P."/>
            <person name="Pk S."/>
            <person name="Venkata Ramana C."/>
            <person name="Sasikala C."/>
        </authorList>
    </citation>
    <scope>NUCLEOTIDE SEQUENCE [LARGE SCALE GENOMIC DNA]</scope>
    <source>
        <strain evidence="6">JB008</strain>
    </source>
</reference>
<protein>
    <submittedName>
        <fullName evidence="6">Isoprenylcysteine carboxylmethyltransferase family protein</fullName>
    </submittedName>
</protein>
<feature type="transmembrane region" description="Helical" evidence="5">
    <location>
        <begin position="7"/>
        <end position="29"/>
    </location>
</feature>
<feature type="transmembrane region" description="Helical" evidence="5">
    <location>
        <begin position="35"/>
        <end position="55"/>
    </location>
</feature>
<dbReference type="Gene3D" id="1.20.120.1630">
    <property type="match status" value="1"/>
</dbReference>
<dbReference type="InterPro" id="IPR007318">
    <property type="entry name" value="Phopholipid_MeTrfase"/>
</dbReference>
<keyword evidence="4 5" id="KW-0472">Membrane</keyword>
<dbReference type="Proteomes" id="UP001221217">
    <property type="component" value="Unassembled WGS sequence"/>
</dbReference>
<keyword evidence="2 5" id="KW-0812">Transmembrane</keyword>
<dbReference type="PANTHER" id="PTHR12714">
    <property type="entry name" value="PROTEIN-S ISOPRENYLCYSTEINE O-METHYLTRANSFERASE"/>
    <property type="match status" value="1"/>
</dbReference>
<dbReference type="GO" id="GO:0012505">
    <property type="term" value="C:endomembrane system"/>
    <property type="evidence" value="ECO:0007669"/>
    <property type="project" value="UniProtKB-SubCell"/>
</dbReference>
<evidence type="ECO:0000313" key="7">
    <source>
        <dbReference type="Proteomes" id="UP001221217"/>
    </source>
</evidence>
<sequence length="154" mass="17308">MELIKRAVIAVLLLPVIFAGIIPVVLIIIDPRRQPFFWPGLLVLAAGASLLVLCIRDFYKRGGGTLAPWDAPAELVVTGPYRFCRNPMYIGVLLTIAGFALMFTSPLVLLYNIAAAVLFHLRIVKYEEPRLAQQFGNRWALYAAMTNRWLPKIR</sequence>
<dbReference type="AlphaFoldDB" id="A0AAJ1II68"/>
<feature type="transmembrane region" description="Helical" evidence="5">
    <location>
        <begin position="88"/>
        <end position="121"/>
    </location>
</feature>
<comment type="caution">
    <text evidence="6">The sequence shown here is derived from an EMBL/GenBank/DDBJ whole genome shotgun (WGS) entry which is preliminary data.</text>
</comment>
<name>A0AAJ1II68_9SPIO</name>
<dbReference type="Pfam" id="PF04191">
    <property type="entry name" value="PEMT"/>
    <property type="match status" value="1"/>
</dbReference>
<gene>
    <name evidence="6" type="ORF">PQJ61_16440</name>
</gene>
<evidence type="ECO:0000313" key="6">
    <source>
        <dbReference type="EMBL" id="MDC7228353.1"/>
    </source>
</evidence>
<organism evidence="6 7">
    <name type="scientific">Candidatus Thalassospirochaeta sargassi</name>
    <dbReference type="NCBI Taxonomy" id="3119039"/>
    <lineage>
        <taxon>Bacteria</taxon>
        <taxon>Pseudomonadati</taxon>
        <taxon>Spirochaetota</taxon>
        <taxon>Spirochaetia</taxon>
        <taxon>Spirochaetales</taxon>
        <taxon>Spirochaetaceae</taxon>
        <taxon>Candidatus Thalassospirochaeta</taxon>
    </lineage>
</organism>
<dbReference type="EMBL" id="JAQQAL010000044">
    <property type="protein sequence ID" value="MDC7228353.1"/>
    <property type="molecule type" value="Genomic_DNA"/>
</dbReference>
<comment type="subcellular location">
    <subcellularLocation>
        <location evidence="1">Endomembrane system</location>
        <topology evidence="1">Multi-pass membrane protein</topology>
    </subcellularLocation>
</comment>
<keyword evidence="3 5" id="KW-1133">Transmembrane helix</keyword>
<dbReference type="PANTHER" id="PTHR12714:SF11">
    <property type="entry name" value="PROTEIN C-TERMINAL S-ISOPRENYLCYSTEINE CARBOXYL O-METHYLTRANSFERASE"/>
    <property type="match status" value="1"/>
</dbReference>
<evidence type="ECO:0000256" key="2">
    <source>
        <dbReference type="ARBA" id="ARBA00022692"/>
    </source>
</evidence>